<keyword evidence="1" id="KW-1133">Transmembrane helix</keyword>
<sequence length="426" mass="45770">MDGSGVNEDGAVSLFRSEALQAARDRLGAPVRPVGVASWALAAFMASLLVATVIFLCIAKYARRETVTGMLQPAAGALRITSLRPGIVAAVNVREGQDVSRGQPLIVLAFDPTVSGGRRLGDILSDASADQGAALARQAVARRDLIDRQRDEIAAKRGALLDQQQRLVTDAALQQERVNLAEQTAQAARTLWSKQLMSAVQYRQREEALIVARQGLASIQRDQAAIPSSLAQLIAEDRRLVAEAADGAASIAANRAQLDEKRATNQAETQIVLTAQTAGQIAALQAKPGAAVSAGQALAYVLPRGVKLQAELWAPSRAAGFVRPGDKVRLMYDAFPYQRFGVGRGSVVEVARAPTAPADLPVPIRTEESLYRVVVDLDDQDMHGYGQDWRLAPGMRLTADMVLEQQSLFAWLFDKVRAAQTRAQPL</sequence>
<protein>
    <submittedName>
        <fullName evidence="3">Membrane fusion protein</fullName>
    </submittedName>
</protein>
<feature type="domain" description="AprE-like beta-barrel" evidence="2">
    <location>
        <begin position="316"/>
        <end position="402"/>
    </location>
</feature>
<dbReference type="EMBL" id="JAVDRL010000004">
    <property type="protein sequence ID" value="MDR6530775.1"/>
    <property type="molecule type" value="Genomic_DNA"/>
</dbReference>
<dbReference type="RefSeq" id="WP_310030464.1">
    <property type="nucleotide sequence ID" value="NZ_JAVDRL010000004.1"/>
</dbReference>
<evidence type="ECO:0000313" key="3">
    <source>
        <dbReference type="EMBL" id="MDR6530775.1"/>
    </source>
</evidence>
<dbReference type="InterPro" id="IPR058982">
    <property type="entry name" value="Beta-barrel_AprE"/>
</dbReference>
<dbReference type="InterPro" id="IPR050739">
    <property type="entry name" value="MFP"/>
</dbReference>
<gene>
    <name evidence="3" type="ORF">J2800_001514</name>
</gene>
<dbReference type="PRINTS" id="PR01490">
    <property type="entry name" value="RTXTOXIND"/>
</dbReference>
<keyword evidence="1" id="KW-0472">Membrane</keyword>
<dbReference type="PANTHER" id="PTHR30386">
    <property type="entry name" value="MEMBRANE FUSION SUBUNIT OF EMRAB-TOLC MULTIDRUG EFFLUX PUMP"/>
    <property type="match status" value="1"/>
</dbReference>
<evidence type="ECO:0000259" key="2">
    <source>
        <dbReference type="Pfam" id="PF26002"/>
    </source>
</evidence>
<feature type="transmembrane region" description="Helical" evidence="1">
    <location>
        <begin position="36"/>
        <end position="58"/>
    </location>
</feature>
<evidence type="ECO:0000313" key="4">
    <source>
        <dbReference type="Proteomes" id="UP001262754"/>
    </source>
</evidence>
<name>A0ABU1MY71_9CAUL</name>
<comment type="caution">
    <text evidence="3">The sequence shown here is derived from an EMBL/GenBank/DDBJ whole genome shotgun (WGS) entry which is preliminary data.</text>
</comment>
<keyword evidence="1" id="KW-0812">Transmembrane</keyword>
<dbReference type="Pfam" id="PF26002">
    <property type="entry name" value="Beta-barrel_AprE"/>
    <property type="match status" value="1"/>
</dbReference>
<organism evidence="3 4">
    <name type="scientific">Caulobacter rhizosphaerae</name>
    <dbReference type="NCBI Taxonomy" id="2010972"/>
    <lineage>
        <taxon>Bacteria</taxon>
        <taxon>Pseudomonadati</taxon>
        <taxon>Pseudomonadota</taxon>
        <taxon>Alphaproteobacteria</taxon>
        <taxon>Caulobacterales</taxon>
        <taxon>Caulobacteraceae</taxon>
        <taxon>Caulobacter</taxon>
    </lineage>
</organism>
<dbReference type="Gene3D" id="2.40.30.170">
    <property type="match status" value="1"/>
</dbReference>
<proteinExistence type="predicted"/>
<reference evidence="3 4" key="1">
    <citation type="submission" date="2023-07" db="EMBL/GenBank/DDBJ databases">
        <title>Sorghum-associated microbial communities from plants grown in Nebraska, USA.</title>
        <authorList>
            <person name="Schachtman D."/>
        </authorList>
    </citation>
    <scope>NUCLEOTIDE SEQUENCE [LARGE SCALE GENOMIC DNA]</scope>
    <source>
        <strain evidence="3 4">DS2154</strain>
    </source>
</reference>
<dbReference type="PANTHER" id="PTHR30386:SF28">
    <property type="entry name" value="EXPORTED PROTEIN"/>
    <property type="match status" value="1"/>
</dbReference>
<keyword evidence="4" id="KW-1185">Reference proteome</keyword>
<accession>A0ABU1MY71</accession>
<evidence type="ECO:0000256" key="1">
    <source>
        <dbReference type="SAM" id="Phobius"/>
    </source>
</evidence>
<dbReference type="Proteomes" id="UP001262754">
    <property type="component" value="Unassembled WGS sequence"/>
</dbReference>